<accession>A0A7J6S814</accession>
<proteinExistence type="predicted"/>
<dbReference type="AlphaFoldDB" id="A0A7J6S814"/>
<feature type="region of interest" description="Disordered" evidence="1">
    <location>
        <begin position="1"/>
        <end position="20"/>
    </location>
</feature>
<evidence type="ECO:0000313" key="3">
    <source>
        <dbReference type="Proteomes" id="UP000574390"/>
    </source>
</evidence>
<feature type="region of interest" description="Disordered" evidence="1">
    <location>
        <begin position="28"/>
        <end position="132"/>
    </location>
</feature>
<dbReference type="EMBL" id="JABANM010017200">
    <property type="protein sequence ID" value="KAF4728170.1"/>
    <property type="molecule type" value="Genomic_DNA"/>
</dbReference>
<feature type="compositionally biased region" description="Low complexity" evidence="1">
    <location>
        <begin position="121"/>
        <end position="132"/>
    </location>
</feature>
<name>A0A7J6S814_PEROL</name>
<comment type="caution">
    <text evidence="2">The sequence shown here is derived from an EMBL/GenBank/DDBJ whole genome shotgun (WGS) entry which is preliminary data.</text>
</comment>
<reference evidence="2 3" key="1">
    <citation type="submission" date="2020-04" db="EMBL/GenBank/DDBJ databases">
        <title>Perkinsus olseni comparative genomics.</title>
        <authorList>
            <person name="Bogema D.R."/>
        </authorList>
    </citation>
    <scope>NUCLEOTIDE SEQUENCE [LARGE SCALE GENOMIC DNA]</scope>
    <source>
        <strain evidence="2">ATCC PRA-205</strain>
    </source>
</reference>
<feature type="compositionally biased region" description="Low complexity" evidence="1">
    <location>
        <begin position="38"/>
        <end position="48"/>
    </location>
</feature>
<evidence type="ECO:0000313" key="2">
    <source>
        <dbReference type="EMBL" id="KAF4728170.1"/>
    </source>
</evidence>
<evidence type="ECO:0000256" key="1">
    <source>
        <dbReference type="SAM" id="MobiDB-lite"/>
    </source>
</evidence>
<sequence length="132" mass="13846">DSSYIRFRKDSQRVDVSPVGSLALQRAGISTAAGSPDNVNSSSSSKRTSVTRKSRLPKSRLVLCHHPTADAAAAAVPQPPGARPVTYPSKRSRDQAGEAAAEEGPLKLTKPSATEEEKENSSSSNTSTLLDG</sequence>
<protein>
    <submittedName>
        <fullName evidence="2">Uncharacterized protein</fullName>
    </submittedName>
</protein>
<feature type="non-terminal residue" evidence="2">
    <location>
        <position position="1"/>
    </location>
</feature>
<dbReference type="Proteomes" id="UP000574390">
    <property type="component" value="Unassembled WGS sequence"/>
</dbReference>
<organism evidence="2 3">
    <name type="scientific">Perkinsus olseni</name>
    <name type="common">Perkinsus atlanticus</name>
    <dbReference type="NCBI Taxonomy" id="32597"/>
    <lineage>
        <taxon>Eukaryota</taxon>
        <taxon>Sar</taxon>
        <taxon>Alveolata</taxon>
        <taxon>Perkinsozoa</taxon>
        <taxon>Perkinsea</taxon>
        <taxon>Perkinsida</taxon>
        <taxon>Perkinsidae</taxon>
        <taxon>Perkinsus</taxon>
    </lineage>
</organism>
<gene>
    <name evidence="2" type="ORF">FOZ62_016793</name>
</gene>
<feature type="compositionally biased region" description="Basic residues" evidence="1">
    <location>
        <begin position="49"/>
        <end position="58"/>
    </location>
</feature>